<feature type="region of interest" description="Disordered" evidence="8">
    <location>
        <begin position="289"/>
        <end position="320"/>
    </location>
</feature>
<sequence length="320" mass="35434">MAIISNPVNSTVPIVSEVFKKAGVYDPKRIFGVTTLDITRANTFVSQLKNTSPLETEVTVIGGHSGATIIPVLSTLSHSFSDSERDSLVNRIQFGGDEVVKAKNGAGSATLSMAFAGARFVSSLLNASVAKKAGVRECTFINTNVADGLEFFSTIVELGPNGVEKVHPIPKLSEYEQGLYNAAVPELKNSIQKGIEFDEGLPAHGNRQTLIKRHSNWILAFNANCDLKYPRPIKDIKKDFLKTEDQTIATPVFTSNAKHELTPVEQKQIQSHAEKYKEEFDMLIQQVQERKQRKALETREESEKENDKDENSQSELIEIE</sequence>
<evidence type="ECO:0000313" key="10">
    <source>
        <dbReference type="EMBL" id="KAJ3257294.1"/>
    </source>
</evidence>
<keyword evidence="6" id="KW-0520">NAD</keyword>
<dbReference type="GO" id="GO:0006099">
    <property type="term" value="P:tricarboxylic acid cycle"/>
    <property type="evidence" value="ECO:0007669"/>
    <property type="project" value="UniProtKB-KW"/>
</dbReference>
<evidence type="ECO:0000256" key="5">
    <source>
        <dbReference type="ARBA" id="ARBA00023002"/>
    </source>
</evidence>
<comment type="subunit">
    <text evidence="2">Homodimer.</text>
</comment>
<dbReference type="FunFam" id="3.90.110.10:FF:000001">
    <property type="entry name" value="Malate dehydrogenase"/>
    <property type="match status" value="1"/>
</dbReference>
<dbReference type="Gene3D" id="3.40.50.720">
    <property type="entry name" value="NAD(P)-binding Rossmann-like Domain"/>
    <property type="match status" value="1"/>
</dbReference>
<reference evidence="10" key="1">
    <citation type="submission" date="2020-05" db="EMBL/GenBank/DDBJ databases">
        <title>Phylogenomic resolution of chytrid fungi.</title>
        <authorList>
            <person name="Stajich J.E."/>
            <person name="Amses K."/>
            <person name="Simmons R."/>
            <person name="Seto K."/>
            <person name="Myers J."/>
            <person name="Bonds A."/>
            <person name="Quandt C.A."/>
            <person name="Barry K."/>
            <person name="Liu P."/>
            <person name="Grigoriev I."/>
            <person name="Longcore J.E."/>
            <person name="James T.Y."/>
        </authorList>
    </citation>
    <scope>NUCLEOTIDE SEQUENCE</scope>
    <source>
        <strain evidence="10">PLAUS21</strain>
    </source>
</reference>
<evidence type="ECO:0000256" key="8">
    <source>
        <dbReference type="SAM" id="MobiDB-lite"/>
    </source>
</evidence>
<dbReference type="PANTHER" id="PTHR11540:SF16">
    <property type="entry name" value="MALATE DEHYDROGENASE, MITOCHONDRIAL"/>
    <property type="match status" value="1"/>
</dbReference>
<dbReference type="Gene3D" id="3.90.110.10">
    <property type="entry name" value="Lactate dehydrogenase/glycoside hydrolase, family 4, C-terminal"/>
    <property type="match status" value="1"/>
</dbReference>
<evidence type="ECO:0000256" key="7">
    <source>
        <dbReference type="ARBA" id="ARBA00048313"/>
    </source>
</evidence>
<feature type="domain" description="Lactate/malate dehydrogenase C-terminal" evidence="9">
    <location>
        <begin position="34"/>
        <end position="197"/>
    </location>
</feature>
<dbReference type="Pfam" id="PF02866">
    <property type="entry name" value="Ldh_1_C"/>
    <property type="match status" value="1"/>
</dbReference>
<dbReference type="SUPFAM" id="SSF56327">
    <property type="entry name" value="LDH C-terminal domain-like"/>
    <property type="match status" value="1"/>
</dbReference>
<dbReference type="GO" id="GO:0030060">
    <property type="term" value="F:L-malate dehydrogenase (NAD+) activity"/>
    <property type="evidence" value="ECO:0007669"/>
    <property type="project" value="UniProtKB-EC"/>
</dbReference>
<protein>
    <recommendedName>
        <fullName evidence="3">malate dehydrogenase</fullName>
        <ecNumber evidence="3">1.1.1.37</ecNumber>
    </recommendedName>
</protein>
<evidence type="ECO:0000313" key="11">
    <source>
        <dbReference type="Proteomes" id="UP001210925"/>
    </source>
</evidence>
<gene>
    <name evidence="10" type="primary">MDH1_2</name>
    <name evidence="10" type="ORF">HK103_004848</name>
</gene>
<proteinExistence type="inferred from homology"/>
<keyword evidence="5" id="KW-0560">Oxidoreductase</keyword>
<dbReference type="InterPro" id="IPR001252">
    <property type="entry name" value="Malate_DH_AS"/>
</dbReference>
<dbReference type="InterPro" id="IPR015955">
    <property type="entry name" value="Lactate_DH/Glyco_Ohase_4_C"/>
</dbReference>
<evidence type="ECO:0000259" key="9">
    <source>
        <dbReference type="Pfam" id="PF02866"/>
    </source>
</evidence>
<dbReference type="GO" id="GO:0006108">
    <property type="term" value="P:malate metabolic process"/>
    <property type="evidence" value="ECO:0007669"/>
    <property type="project" value="InterPro"/>
</dbReference>
<organism evidence="10 11">
    <name type="scientific">Boothiomyces macroporosus</name>
    <dbReference type="NCBI Taxonomy" id="261099"/>
    <lineage>
        <taxon>Eukaryota</taxon>
        <taxon>Fungi</taxon>
        <taxon>Fungi incertae sedis</taxon>
        <taxon>Chytridiomycota</taxon>
        <taxon>Chytridiomycota incertae sedis</taxon>
        <taxon>Chytridiomycetes</taxon>
        <taxon>Rhizophydiales</taxon>
        <taxon>Terramycetaceae</taxon>
        <taxon>Boothiomyces</taxon>
    </lineage>
</organism>
<accession>A0AAD5Y5P2</accession>
<evidence type="ECO:0000256" key="4">
    <source>
        <dbReference type="ARBA" id="ARBA00022532"/>
    </source>
</evidence>
<dbReference type="PANTHER" id="PTHR11540">
    <property type="entry name" value="MALATE AND LACTATE DEHYDROGENASE"/>
    <property type="match status" value="1"/>
</dbReference>
<comment type="caution">
    <text evidence="10">The sequence shown here is derived from an EMBL/GenBank/DDBJ whole genome shotgun (WGS) entry which is preliminary data.</text>
</comment>
<dbReference type="InterPro" id="IPR022383">
    <property type="entry name" value="Lactate/malate_DH_C"/>
</dbReference>
<evidence type="ECO:0000256" key="1">
    <source>
        <dbReference type="ARBA" id="ARBA00008824"/>
    </source>
</evidence>
<evidence type="ECO:0000256" key="2">
    <source>
        <dbReference type="ARBA" id="ARBA00011738"/>
    </source>
</evidence>
<keyword evidence="11" id="KW-1185">Reference proteome</keyword>
<comment type="similarity">
    <text evidence="1">Belongs to the LDH/MDH superfamily. MDH type 1 family.</text>
</comment>
<comment type="catalytic activity">
    <reaction evidence="7">
        <text>(S)-malate + NAD(+) = oxaloacetate + NADH + H(+)</text>
        <dbReference type="Rhea" id="RHEA:21432"/>
        <dbReference type="ChEBI" id="CHEBI:15378"/>
        <dbReference type="ChEBI" id="CHEBI:15589"/>
        <dbReference type="ChEBI" id="CHEBI:16452"/>
        <dbReference type="ChEBI" id="CHEBI:57540"/>
        <dbReference type="ChEBI" id="CHEBI:57945"/>
        <dbReference type="EC" id="1.1.1.37"/>
    </reaction>
</comment>
<dbReference type="GO" id="GO:0005737">
    <property type="term" value="C:cytoplasm"/>
    <property type="evidence" value="ECO:0007669"/>
    <property type="project" value="TreeGrafter"/>
</dbReference>
<dbReference type="AlphaFoldDB" id="A0AAD5Y5P2"/>
<dbReference type="EMBL" id="JADGKB010000040">
    <property type="protein sequence ID" value="KAJ3257294.1"/>
    <property type="molecule type" value="Genomic_DNA"/>
</dbReference>
<dbReference type="EC" id="1.1.1.37" evidence="3"/>
<feature type="compositionally biased region" description="Basic and acidic residues" evidence="8">
    <location>
        <begin position="289"/>
        <end position="311"/>
    </location>
</feature>
<dbReference type="Proteomes" id="UP001210925">
    <property type="component" value="Unassembled WGS sequence"/>
</dbReference>
<name>A0AAD5Y5P2_9FUNG</name>
<dbReference type="PROSITE" id="PS00068">
    <property type="entry name" value="MDH"/>
    <property type="match status" value="1"/>
</dbReference>
<evidence type="ECO:0000256" key="6">
    <source>
        <dbReference type="ARBA" id="ARBA00023027"/>
    </source>
</evidence>
<keyword evidence="4" id="KW-0816">Tricarboxylic acid cycle</keyword>
<evidence type="ECO:0000256" key="3">
    <source>
        <dbReference type="ARBA" id="ARBA00012995"/>
    </source>
</evidence>